<evidence type="ECO:0000313" key="3">
    <source>
        <dbReference type="Proteomes" id="UP000268535"/>
    </source>
</evidence>
<name>A0A4P9WWM5_9FUNG</name>
<dbReference type="AlphaFoldDB" id="A0A4P9WWM5"/>
<sequence>MAVATRRSPRRRGRDCRSCCGWRPSWTVDRLVVPPTRAAAAGAGVASAATADAKASYQDHVWDQKTARRPGQRPTLSGAAGDPARGLDPSLRVCTPSAMDPSPFTRLPCPP</sequence>
<feature type="region of interest" description="Disordered" evidence="1">
    <location>
        <begin position="63"/>
        <end position="111"/>
    </location>
</feature>
<protein>
    <submittedName>
        <fullName evidence="2">Uncharacterized protein</fullName>
    </submittedName>
</protein>
<evidence type="ECO:0000256" key="1">
    <source>
        <dbReference type="SAM" id="MobiDB-lite"/>
    </source>
</evidence>
<dbReference type="Proteomes" id="UP000268535">
    <property type="component" value="Unassembled WGS sequence"/>
</dbReference>
<gene>
    <name evidence="2" type="ORF">CAUPRSCDRAFT_11733</name>
</gene>
<dbReference type="EMBL" id="ML009807">
    <property type="protein sequence ID" value="RKO96578.1"/>
    <property type="molecule type" value="Genomic_DNA"/>
</dbReference>
<evidence type="ECO:0000313" key="2">
    <source>
        <dbReference type="EMBL" id="RKO96578.1"/>
    </source>
</evidence>
<proteinExistence type="predicted"/>
<reference evidence="3" key="1">
    <citation type="journal article" date="2018" name="Nat. Microbiol.">
        <title>Leveraging single-cell genomics to expand the fungal tree of life.</title>
        <authorList>
            <person name="Ahrendt S.R."/>
            <person name="Quandt C.A."/>
            <person name="Ciobanu D."/>
            <person name="Clum A."/>
            <person name="Salamov A."/>
            <person name="Andreopoulos B."/>
            <person name="Cheng J.F."/>
            <person name="Woyke T."/>
            <person name="Pelin A."/>
            <person name="Henrissat B."/>
            <person name="Reynolds N.K."/>
            <person name="Benny G.L."/>
            <person name="Smith M.E."/>
            <person name="James T.Y."/>
            <person name="Grigoriev I.V."/>
        </authorList>
    </citation>
    <scope>NUCLEOTIDE SEQUENCE [LARGE SCALE GENOMIC DNA]</scope>
    <source>
        <strain evidence="3">ATCC 52028</strain>
    </source>
</reference>
<accession>A0A4P9WWM5</accession>
<organism evidence="2 3">
    <name type="scientific">Caulochytrium protostelioides</name>
    <dbReference type="NCBI Taxonomy" id="1555241"/>
    <lineage>
        <taxon>Eukaryota</taxon>
        <taxon>Fungi</taxon>
        <taxon>Fungi incertae sedis</taxon>
        <taxon>Chytridiomycota</taxon>
        <taxon>Chytridiomycota incertae sedis</taxon>
        <taxon>Chytridiomycetes</taxon>
        <taxon>Caulochytriales</taxon>
        <taxon>Caulochytriaceae</taxon>
        <taxon>Caulochytrium</taxon>
    </lineage>
</organism>